<dbReference type="Proteomes" id="UP000749293">
    <property type="component" value="Unassembled WGS sequence"/>
</dbReference>
<sequence length="168" mass="17903">MVAGSKFNTGRCLDVTEHPGPAGSRRQEPVMPSSTPGSCPSGHRGGADRAQGFRVAVTIGCHLDPTSGQPSDRAPGDVWADCRPRSESKPVIGYVDQGGYDGVLAQRHSGHPDSNGFPAAFSFEDLIDIFLYEPTIGTIMWDAAAKHINFTIGFLVEASYIQGGEREV</sequence>
<organism evidence="2 3">
    <name type="scientific">Geosmithia morbida</name>
    <dbReference type="NCBI Taxonomy" id="1094350"/>
    <lineage>
        <taxon>Eukaryota</taxon>
        <taxon>Fungi</taxon>
        <taxon>Dikarya</taxon>
        <taxon>Ascomycota</taxon>
        <taxon>Pezizomycotina</taxon>
        <taxon>Sordariomycetes</taxon>
        <taxon>Hypocreomycetidae</taxon>
        <taxon>Hypocreales</taxon>
        <taxon>Bionectriaceae</taxon>
        <taxon>Geosmithia</taxon>
    </lineage>
</organism>
<comment type="caution">
    <text evidence="2">The sequence shown here is derived from an EMBL/GenBank/DDBJ whole genome shotgun (WGS) entry which is preliminary data.</text>
</comment>
<name>A0A9P5D134_9HYPO</name>
<dbReference type="EMBL" id="JAANYQ010000006">
    <property type="protein sequence ID" value="KAF4123423.1"/>
    <property type="molecule type" value="Genomic_DNA"/>
</dbReference>
<evidence type="ECO:0000256" key="1">
    <source>
        <dbReference type="SAM" id="MobiDB-lite"/>
    </source>
</evidence>
<reference evidence="2" key="1">
    <citation type="submission" date="2020-03" db="EMBL/GenBank/DDBJ databases">
        <title>Site-based positive gene gene selection in Geosmithia morbida across the United States reveals a broad range of putative effectors and factors for local host and environmental adapation.</title>
        <authorList>
            <person name="Onufrak A."/>
            <person name="Murdoch R.W."/>
            <person name="Gazis R."/>
            <person name="Huff M."/>
            <person name="Staton M."/>
            <person name="Klingeman W."/>
            <person name="Hadziabdic D."/>
        </authorList>
    </citation>
    <scope>NUCLEOTIDE SEQUENCE</scope>
    <source>
        <strain evidence="2">1262</strain>
    </source>
</reference>
<dbReference type="AlphaFoldDB" id="A0A9P5D134"/>
<evidence type="ECO:0000313" key="3">
    <source>
        <dbReference type="Proteomes" id="UP000749293"/>
    </source>
</evidence>
<evidence type="ECO:0000313" key="2">
    <source>
        <dbReference type="EMBL" id="KAF4123423.1"/>
    </source>
</evidence>
<keyword evidence="3" id="KW-1185">Reference proteome</keyword>
<accession>A0A9P5D134</accession>
<dbReference type="OrthoDB" id="2214at2759"/>
<protein>
    <submittedName>
        <fullName evidence="2">Uncharacterized protein</fullName>
    </submittedName>
</protein>
<dbReference type="RefSeq" id="XP_035322075.1">
    <property type="nucleotide sequence ID" value="XM_035468094.1"/>
</dbReference>
<proteinExistence type="predicted"/>
<dbReference type="GeneID" id="55972349"/>
<gene>
    <name evidence="2" type="ORF">GMORB2_6124</name>
</gene>
<feature type="region of interest" description="Disordered" evidence="1">
    <location>
        <begin position="1"/>
        <end position="48"/>
    </location>
</feature>